<dbReference type="GO" id="GO:0005737">
    <property type="term" value="C:cytoplasm"/>
    <property type="evidence" value="ECO:0007669"/>
    <property type="project" value="UniProtKB-SubCell"/>
</dbReference>
<name>A0AAE3NWT9_9BACT</name>
<keyword evidence="4 7" id="KW-0378">Hydrolase</keyword>
<dbReference type="PANTHER" id="PTHR42891:SF1">
    <property type="entry name" value="D-GLYCERO-BETA-D-MANNO-HEPTOSE-1,7-BISPHOSPHATE 7-PHOSPHATASE"/>
    <property type="match status" value="1"/>
</dbReference>
<protein>
    <recommendedName>
        <fullName evidence="6 7">D,D-heptose 1,7-bisphosphate phosphatase</fullName>
        <ecNumber evidence="7">3.1.3.-</ecNumber>
    </recommendedName>
</protein>
<sequence>MQPAVFLDRDGTINLDTGYVKNPDDVKILNGVAEGIRKLKQLFGFKIVVISNQAGVAKRLMTLNDVHLVNEKIQSLLKEENAEIDAFYFCPFHPDFDNEEKSKCRKPSPFMIFKAAEDLMIDLNRSYLIGDRSSDIEAGINAGVKTILLNSEIAKEELEILNQKNVNANFIAINFLEACDFIIKDFGGNN</sequence>
<dbReference type="RefSeq" id="WP_321536187.1">
    <property type="nucleotide sequence ID" value="NZ_JARGDL010000013.1"/>
</dbReference>
<keyword evidence="5 7" id="KW-0119">Carbohydrate metabolism</keyword>
<dbReference type="InterPro" id="IPR006543">
    <property type="entry name" value="Histidinol-phos"/>
</dbReference>
<comment type="caution">
    <text evidence="11">The sequence shown here is derived from an EMBL/GenBank/DDBJ whole genome shotgun (WGS) entry which is preliminary data.</text>
</comment>
<dbReference type="Pfam" id="PF13242">
    <property type="entry name" value="Hydrolase_like"/>
    <property type="match status" value="1"/>
</dbReference>
<evidence type="ECO:0000256" key="9">
    <source>
        <dbReference type="PIRSR" id="PIRSR004682-3"/>
    </source>
</evidence>
<evidence type="ECO:0000256" key="6">
    <source>
        <dbReference type="ARBA" id="ARBA00031828"/>
    </source>
</evidence>
<evidence type="ECO:0000256" key="4">
    <source>
        <dbReference type="ARBA" id="ARBA00022801"/>
    </source>
</evidence>
<proteinExistence type="inferred from homology"/>
<reference evidence="11" key="1">
    <citation type="submission" date="2023-03" db="EMBL/GenBank/DDBJ databases">
        <title>Stygiobacter electus gen. nov., sp. nov., facultatively anaerobic thermotolerant bacterium of the class Ignavibacteria from a well of Yessentuki mineral water deposit.</title>
        <authorList>
            <person name="Podosokorskaya O.A."/>
            <person name="Elcheninov A.G."/>
            <person name="Petrova N.F."/>
            <person name="Zavarzina D.G."/>
            <person name="Kublanov I.V."/>
            <person name="Merkel A.Y."/>
        </authorList>
    </citation>
    <scope>NUCLEOTIDE SEQUENCE</scope>
    <source>
        <strain evidence="11">09-Me</strain>
    </source>
</reference>
<keyword evidence="3 10" id="KW-0479">Metal-binding</keyword>
<dbReference type="CDD" id="cd07503">
    <property type="entry name" value="HAD_HisB-N"/>
    <property type="match status" value="1"/>
</dbReference>
<feature type="active site" description="Nucleophile" evidence="8">
    <location>
        <position position="8"/>
    </location>
</feature>
<dbReference type="InterPro" id="IPR023214">
    <property type="entry name" value="HAD_sf"/>
</dbReference>
<evidence type="ECO:0000256" key="8">
    <source>
        <dbReference type="PIRSR" id="PIRSR004682-1"/>
    </source>
</evidence>
<dbReference type="EMBL" id="JARGDL010000013">
    <property type="protein sequence ID" value="MDF1612416.1"/>
    <property type="molecule type" value="Genomic_DNA"/>
</dbReference>
<dbReference type="GO" id="GO:0016791">
    <property type="term" value="F:phosphatase activity"/>
    <property type="evidence" value="ECO:0007669"/>
    <property type="project" value="InterPro"/>
</dbReference>
<comment type="similarity">
    <text evidence="7">Belongs to the gmhB family.</text>
</comment>
<dbReference type="SUPFAM" id="SSF56784">
    <property type="entry name" value="HAD-like"/>
    <property type="match status" value="1"/>
</dbReference>
<dbReference type="InterPro" id="IPR004446">
    <property type="entry name" value="Heptose_bisP_phosphatase"/>
</dbReference>
<evidence type="ECO:0000256" key="7">
    <source>
        <dbReference type="PIRNR" id="PIRNR004682"/>
    </source>
</evidence>
<keyword evidence="10" id="KW-0862">Zinc</keyword>
<keyword evidence="2 7" id="KW-0963">Cytoplasm</keyword>
<comment type="subcellular location">
    <subcellularLocation>
        <location evidence="1 7">Cytoplasm</location>
    </subcellularLocation>
</comment>
<feature type="binding site" evidence="10">
    <location>
        <position position="10"/>
    </location>
    <ligand>
        <name>Mg(2+)</name>
        <dbReference type="ChEBI" id="CHEBI:18420"/>
    </ligand>
</feature>
<feature type="site" description="Contributes to substrate recognition" evidence="9">
    <location>
        <position position="105"/>
    </location>
</feature>
<dbReference type="PANTHER" id="PTHR42891">
    <property type="entry name" value="D-GLYCERO-BETA-D-MANNO-HEPTOSE-1,7-BISPHOSPHATE 7-PHOSPHATASE"/>
    <property type="match status" value="1"/>
</dbReference>
<dbReference type="AlphaFoldDB" id="A0AAE3NWT9"/>
<dbReference type="InterPro" id="IPR036412">
    <property type="entry name" value="HAD-like_sf"/>
</dbReference>
<evidence type="ECO:0000256" key="1">
    <source>
        <dbReference type="ARBA" id="ARBA00004496"/>
    </source>
</evidence>
<accession>A0AAE3NWT9</accession>
<dbReference type="Proteomes" id="UP001221302">
    <property type="component" value="Unassembled WGS sequence"/>
</dbReference>
<feature type="binding site" evidence="10">
    <location>
        <position position="8"/>
    </location>
    <ligand>
        <name>Mg(2+)</name>
        <dbReference type="ChEBI" id="CHEBI:18420"/>
    </ligand>
</feature>
<feature type="binding site" evidence="10">
    <location>
        <position position="131"/>
    </location>
    <ligand>
        <name>Mg(2+)</name>
        <dbReference type="ChEBI" id="CHEBI:18420"/>
    </ligand>
</feature>
<evidence type="ECO:0000256" key="10">
    <source>
        <dbReference type="PIRSR" id="PIRSR004682-4"/>
    </source>
</evidence>
<keyword evidence="10" id="KW-0460">Magnesium</keyword>
<feature type="binding site" evidence="10">
    <location>
        <position position="90"/>
    </location>
    <ligand>
        <name>Zn(2+)</name>
        <dbReference type="ChEBI" id="CHEBI:29105"/>
    </ligand>
</feature>
<evidence type="ECO:0000313" key="11">
    <source>
        <dbReference type="EMBL" id="MDF1612416.1"/>
    </source>
</evidence>
<dbReference type="PIRSF" id="PIRSF004682">
    <property type="entry name" value="GmhB"/>
    <property type="match status" value="1"/>
</dbReference>
<dbReference type="NCBIfam" id="TIGR01662">
    <property type="entry name" value="HAD-SF-IIIA"/>
    <property type="match status" value="1"/>
</dbReference>
<dbReference type="InterPro" id="IPR006549">
    <property type="entry name" value="HAD-SF_hydro_IIIA"/>
</dbReference>
<organism evidence="11 12">
    <name type="scientific">Stygiobacter electus</name>
    <dbReference type="NCBI Taxonomy" id="3032292"/>
    <lineage>
        <taxon>Bacteria</taxon>
        <taxon>Pseudomonadati</taxon>
        <taxon>Ignavibacteriota</taxon>
        <taxon>Ignavibacteria</taxon>
        <taxon>Ignavibacteriales</taxon>
        <taxon>Melioribacteraceae</taxon>
        <taxon>Stygiobacter</taxon>
    </lineage>
</organism>
<gene>
    <name evidence="11" type="ORF">P0M35_09655</name>
</gene>
<feature type="active site" description="Proton donor" evidence="8">
    <location>
        <position position="10"/>
    </location>
</feature>
<dbReference type="Gene3D" id="3.40.50.1000">
    <property type="entry name" value="HAD superfamily/HAD-like"/>
    <property type="match status" value="1"/>
</dbReference>
<dbReference type="GO" id="GO:0005975">
    <property type="term" value="P:carbohydrate metabolic process"/>
    <property type="evidence" value="ECO:0007669"/>
    <property type="project" value="InterPro"/>
</dbReference>
<dbReference type="EC" id="3.1.3.-" evidence="7"/>
<keyword evidence="12" id="KW-1185">Reference proteome</keyword>
<feature type="site" description="Stabilizes the phosphoryl group" evidence="9">
    <location>
        <position position="106"/>
    </location>
</feature>
<comment type="cofactor">
    <cofactor evidence="10">
        <name>Zn(2+)</name>
        <dbReference type="ChEBI" id="CHEBI:29105"/>
    </cofactor>
</comment>
<feature type="site" description="Stabilizes the phosphoryl group" evidence="9">
    <location>
        <position position="51"/>
    </location>
</feature>
<dbReference type="GO" id="GO:0046872">
    <property type="term" value="F:metal ion binding"/>
    <property type="evidence" value="ECO:0007669"/>
    <property type="project" value="UniProtKB-KW"/>
</dbReference>
<comment type="cofactor">
    <cofactor evidence="10">
        <name>Mg(2+)</name>
        <dbReference type="ChEBI" id="CHEBI:18420"/>
    </cofactor>
</comment>
<evidence type="ECO:0000256" key="3">
    <source>
        <dbReference type="ARBA" id="ARBA00022723"/>
    </source>
</evidence>
<evidence type="ECO:0000256" key="2">
    <source>
        <dbReference type="ARBA" id="ARBA00022490"/>
    </source>
</evidence>
<evidence type="ECO:0000256" key="5">
    <source>
        <dbReference type="ARBA" id="ARBA00023277"/>
    </source>
</evidence>
<evidence type="ECO:0000313" key="12">
    <source>
        <dbReference type="Proteomes" id="UP001221302"/>
    </source>
</evidence>
<feature type="binding site" evidence="10">
    <location>
        <position position="104"/>
    </location>
    <ligand>
        <name>Zn(2+)</name>
        <dbReference type="ChEBI" id="CHEBI:29105"/>
    </ligand>
</feature>
<dbReference type="NCBIfam" id="TIGR01656">
    <property type="entry name" value="Histidinol-ppas"/>
    <property type="match status" value="1"/>
</dbReference>